<dbReference type="PANTHER" id="PTHR43441">
    <property type="entry name" value="RIBOSOMAL-PROTEIN-SERINE ACETYLTRANSFERASE"/>
    <property type="match status" value="1"/>
</dbReference>
<dbReference type="InterPro" id="IPR051908">
    <property type="entry name" value="Ribosomal_N-acetyltransferase"/>
</dbReference>
<dbReference type="AlphaFoldDB" id="I8AHG2"/>
<gene>
    <name evidence="2" type="ORF">A374_13065</name>
</gene>
<reference evidence="2 3" key="1">
    <citation type="journal article" date="2012" name="J. Bacteriol.">
        <title>Genome of Bacillus macauensis ZFHKF-1, a Long-Chain-Forming Bacterium.</title>
        <authorList>
            <person name="Cai L."/>
            <person name="Zhang T."/>
        </authorList>
    </citation>
    <scope>NUCLEOTIDE SEQUENCE [LARGE SCALE GENOMIC DNA]</scope>
    <source>
        <strain evidence="2 3">ZFHKF-1</strain>
    </source>
</reference>
<dbReference type="Pfam" id="PF13302">
    <property type="entry name" value="Acetyltransf_3"/>
    <property type="match status" value="1"/>
</dbReference>
<dbReference type="GO" id="GO:0005737">
    <property type="term" value="C:cytoplasm"/>
    <property type="evidence" value="ECO:0007669"/>
    <property type="project" value="TreeGrafter"/>
</dbReference>
<dbReference type="STRING" id="1196324.A374_13065"/>
<dbReference type="EMBL" id="AKKV01000029">
    <property type="protein sequence ID" value="EIT84884.1"/>
    <property type="molecule type" value="Genomic_DNA"/>
</dbReference>
<sequence>MFYLQIDDEISLKLLEKKEAPLFFQMTEQSRDHLRQWLGWVDYTRTLKDSKQFIKAALQKYEEMSDVVTLVWYRGTPAGSLALYDIKWNNYSASIGYWLVKGLEGNGIMSRACSGLISYAFSSLQLNRLELRAALGNKKSRAIAERLGFTNEGTLQQGEWLYDHFTDVVLYRMLAEEWKH</sequence>
<accession>I8AHG2</accession>
<keyword evidence="3" id="KW-1185">Reference proteome</keyword>
<evidence type="ECO:0000313" key="2">
    <source>
        <dbReference type="EMBL" id="EIT84884.1"/>
    </source>
</evidence>
<dbReference type="RefSeq" id="WP_007202691.1">
    <property type="nucleotide sequence ID" value="NZ_AKKV01000029.1"/>
</dbReference>
<name>I8AHG2_9BACL</name>
<comment type="caution">
    <text evidence="2">The sequence shown here is derived from an EMBL/GenBank/DDBJ whole genome shotgun (WGS) entry which is preliminary data.</text>
</comment>
<proteinExistence type="predicted"/>
<dbReference type="GO" id="GO:1990189">
    <property type="term" value="F:protein N-terminal-serine acetyltransferase activity"/>
    <property type="evidence" value="ECO:0007669"/>
    <property type="project" value="TreeGrafter"/>
</dbReference>
<dbReference type="OrthoDB" id="9784707at2"/>
<evidence type="ECO:0000313" key="3">
    <source>
        <dbReference type="Proteomes" id="UP000004080"/>
    </source>
</evidence>
<dbReference type="Gene3D" id="3.40.630.30">
    <property type="match status" value="1"/>
</dbReference>
<dbReference type="Proteomes" id="UP000004080">
    <property type="component" value="Unassembled WGS sequence"/>
</dbReference>
<protein>
    <submittedName>
        <fullName evidence="2">GCN5-like N-acetyltransferase</fullName>
    </submittedName>
</protein>
<dbReference type="SUPFAM" id="SSF55729">
    <property type="entry name" value="Acyl-CoA N-acyltransferases (Nat)"/>
    <property type="match status" value="1"/>
</dbReference>
<dbReference type="PANTHER" id="PTHR43441:SF12">
    <property type="entry name" value="RIBOSOMAL N-ACETYLTRANSFERASE YDAF-RELATED"/>
    <property type="match status" value="1"/>
</dbReference>
<feature type="domain" description="N-acetyltransferase" evidence="1">
    <location>
        <begin position="21"/>
        <end position="176"/>
    </location>
</feature>
<dbReference type="eggNOG" id="COG1670">
    <property type="taxonomic scope" value="Bacteria"/>
</dbReference>
<evidence type="ECO:0000259" key="1">
    <source>
        <dbReference type="PROSITE" id="PS51186"/>
    </source>
</evidence>
<dbReference type="InterPro" id="IPR000182">
    <property type="entry name" value="GNAT_dom"/>
</dbReference>
<dbReference type="GO" id="GO:0008999">
    <property type="term" value="F:protein-N-terminal-alanine acetyltransferase activity"/>
    <property type="evidence" value="ECO:0007669"/>
    <property type="project" value="TreeGrafter"/>
</dbReference>
<organism evidence="2 3">
    <name type="scientific">Fictibacillus macauensis ZFHKF-1</name>
    <dbReference type="NCBI Taxonomy" id="1196324"/>
    <lineage>
        <taxon>Bacteria</taxon>
        <taxon>Bacillati</taxon>
        <taxon>Bacillota</taxon>
        <taxon>Bacilli</taxon>
        <taxon>Bacillales</taxon>
        <taxon>Fictibacillaceae</taxon>
        <taxon>Fictibacillus</taxon>
    </lineage>
</organism>
<dbReference type="PATRIC" id="fig|1196324.3.peg.2668"/>
<dbReference type="InterPro" id="IPR016181">
    <property type="entry name" value="Acyl_CoA_acyltransferase"/>
</dbReference>
<keyword evidence="2" id="KW-0808">Transferase</keyword>
<dbReference type="PROSITE" id="PS51186">
    <property type="entry name" value="GNAT"/>
    <property type="match status" value="1"/>
</dbReference>